<dbReference type="InterPro" id="IPR019734">
    <property type="entry name" value="TPR_rpt"/>
</dbReference>
<feature type="repeat" description="TPR" evidence="3">
    <location>
        <begin position="131"/>
        <end position="164"/>
    </location>
</feature>
<dbReference type="InterPro" id="IPR010752">
    <property type="entry name" value="DUF1329"/>
</dbReference>
<sequence>MNLSLLRAGLTTALLLGAAGAWAQQYRSEVRELDAPPPAEKEVDLREQLKSAADPYAKAMILRELAGQAASQKDYKQAAALLEQALKTNGLSGPAAQQLREALSELTLATGNFKAQLPTLEKRAREPGATPEIFIALGSAYLDLKRYPEAITALKKGIAGSANPDPSWKQALLGALLATGREAEALPLLQEQVRAQPQLRENWLRLAAMAVKAGDKERAAATLELAARQGHLKTSDERLQLINLTAQIGAPFEAGSLMQGWMEEGVLAKDAGNYSTLAALWSRARESGLASAALEQAQRLSPSAERLLQLGQLQMNQEDYARAAQSLEKAINSGAKSGPAWMTLAMARYQQAEVEGAVDAFRQAAEYPQSRKLAQDWLKYLESGAAREQALMALERRQPRAAANAGVRLGEKLGEAPLALEGEVASRASAAAPVTAGLSGEGALTPVGAERGRNADGRIPAWDGGLRAPPASYKPGQRLSDPYPQDRPLFTITAANVAQYAAQLSQGHKALFARYADYVMPVYQTRRGASYPQAIYDATQANLGKAKLLGSDALEGARLGFPFPRPQNGVEVMWNHRTRYRGDTVKATYTQAVVQANGRSELSKQTFLTYFRYGNVKDPVDIAKKNILVYGITSGAKPGGTPEFVALFHETANSLKDPRDVWVLLTRLSKMFRVPPVGYDQPFPGSDGLEFIDMVDMYNGAFDRYVWKLVGKREVYIPYNAYRLSDGRVKYSQLLKGGHPDQGEARYELHRVWVIEATERGGKRHVFGKRTYYVDEDSWNVVLVENEDREGKLWRFQEGHVTPLYDVQAVTTVPSYTYDLKDGRYFANRLFSEDAPFEYNLPMKESDFLPATVRVRYGR</sequence>
<organism evidence="6 7">
    <name type="scientific">Stagnimonas aquatica</name>
    <dbReference type="NCBI Taxonomy" id="2689987"/>
    <lineage>
        <taxon>Bacteria</taxon>
        <taxon>Pseudomonadati</taxon>
        <taxon>Pseudomonadota</taxon>
        <taxon>Gammaproteobacteria</taxon>
        <taxon>Nevskiales</taxon>
        <taxon>Nevskiaceae</taxon>
        <taxon>Stagnimonas</taxon>
    </lineage>
</organism>
<dbReference type="Pfam" id="PF13181">
    <property type="entry name" value="TPR_8"/>
    <property type="match status" value="1"/>
</dbReference>
<keyword evidence="7" id="KW-1185">Reference proteome</keyword>
<dbReference type="AlphaFoldDB" id="A0A3N0V0I0"/>
<dbReference type="PANTHER" id="PTHR44186:SF1">
    <property type="entry name" value="BARDET-BIEDL SYNDROME 4 PROTEIN"/>
    <property type="match status" value="1"/>
</dbReference>
<evidence type="ECO:0000313" key="7">
    <source>
        <dbReference type="Proteomes" id="UP000282106"/>
    </source>
</evidence>
<feature type="chain" id="PRO_5018292813" evidence="5">
    <location>
        <begin position="24"/>
        <end position="859"/>
    </location>
</feature>
<proteinExistence type="predicted"/>
<keyword evidence="2 3" id="KW-0802">TPR repeat</keyword>
<name>A0A3N0V0I0_9GAMM</name>
<reference evidence="6 7" key="1">
    <citation type="submission" date="2018-10" db="EMBL/GenBank/DDBJ databases">
        <authorList>
            <person name="Chen W.-M."/>
        </authorList>
    </citation>
    <scope>NUCLEOTIDE SEQUENCE [LARGE SCALE GENOMIC DNA]</scope>
    <source>
        <strain evidence="6 7">THS-13</strain>
    </source>
</reference>
<dbReference type="EMBL" id="RJVO01000010">
    <property type="protein sequence ID" value="ROH86021.1"/>
    <property type="molecule type" value="Genomic_DNA"/>
</dbReference>
<dbReference type="InterPro" id="IPR011990">
    <property type="entry name" value="TPR-like_helical_dom_sf"/>
</dbReference>
<protein>
    <submittedName>
        <fullName evidence="6">DUF1329 domain-containing protein</fullName>
    </submittedName>
</protein>
<evidence type="ECO:0000313" key="6">
    <source>
        <dbReference type="EMBL" id="ROH86021.1"/>
    </source>
</evidence>
<dbReference type="Gene3D" id="2.50.20.10">
    <property type="entry name" value="Lipoprotein localisation LolA/LolB/LppX"/>
    <property type="match status" value="1"/>
</dbReference>
<keyword evidence="1" id="KW-0677">Repeat</keyword>
<accession>A0A3N0V0I0</accession>
<dbReference type="Pfam" id="PF13432">
    <property type="entry name" value="TPR_16"/>
    <property type="match status" value="2"/>
</dbReference>
<dbReference type="InParanoid" id="A0A3N0V0I0"/>
<comment type="caution">
    <text evidence="6">The sequence shown here is derived from an EMBL/GenBank/DDBJ whole genome shotgun (WGS) entry which is preliminary data.</text>
</comment>
<feature type="region of interest" description="Disordered" evidence="4">
    <location>
        <begin position="443"/>
        <end position="467"/>
    </location>
</feature>
<evidence type="ECO:0000256" key="2">
    <source>
        <dbReference type="ARBA" id="ARBA00022803"/>
    </source>
</evidence>
<evidence type="ECO:0000256" key="5">
    <source>
        <dbReference type="SAM" id="SignalP"/>
    </source>
</evidence>
<dbReference type="Proteomes" id="UP000282106">
    <property type="component" value="Unassembled WGS sequence"/>
</dbReference>
<feature type="signal peptide" evidence="5">
    <location>
        <begin position="1"/>
        <end position="23"/>
    </location>
</feature>
<evidence type="ECO:0000256" key="3">
    <source>
        <dbReference type="PROSITE-ProRule" id="PRU00339"/>
    </source>
</evidence>
<gene>
    <name evidence="6" type="ORF">ED208_16495</name>
</gene>
<keyword evidence="5" id="KW-0732">Signal</keyword>
<dbReference type="RefSeq" id="WP_123213030.1">
    <property type="nucleotide sequence ID" value="NZ_RJVO01000010.1"/>
</dbReference>
<dbReference type="SUPFAM" id="SSF48452">
    <property type="entry name" value="TPR-like"/>
    <property type="match status" value="2"/>
</dbReference>
<evidence type="ECO:0000256" key="1">
    <source>
        <dbReference type="ARBA" id="ARBA00022737"/>
    </source>
</evidence>
<feature type="repeat" description="TPR" evidence="3">
    <location>
        <begin position="304"/>
        <end position="337"/>
    </location>
</feature>
<dbReference type="Pfam" id="PF07044">
    <property type="entry name" value="DUF1329"/>
    <property type="match status" value="1"/>
</dbReference>
<dbReference type="PANTHER" id="PTHR44186">
    <property type="match status" value="1"/>
</dbReference>
<dbReference type="Gene3D" id="1.25.40.10">
    <property type="entry name" value="Tetratricopeptide repeat domain"/>
    <property type="match status" value="2"/>
</dbReference>
<dbReference type="PROSITE" id="PS50005">
    <property type="entry name" value="TPR"/>
    <property type="match status" value="2"/>
</dbReference>
<dbReference type="SMART" id="SM00028">
    <property type="entry name" value="TPR"/>
    <property type="match status" value="4"/>
</dbReference>
<dbReference type="CDD" id="cd16329">
    <property type="entry name" value="LolA_like"/>
    <property type="match status" value="1"/>
</dbReference>
<evidence type="ECO:0000256" key="4">
    <source>
        <dbReference type="SAM" id="MobiDB-lite"/>
    </source>
</evidence>